<evidence type="ECO:0000259" key="1">
    <source>
        <dbReference type="Pfam" id="PF04773"/>
    </source>
</evidence>
<dbReference type="GO" id="GO:0016989">
    <property type="term" value="F:sigma factor antagonist activity"/>
    <property type="evidence" value="ECO:0007669"/>
    <property type="project" value="TreeGrafter"/>
</dbReference>
<dbReference type="InterPro" id="IPR012373">
    <property type="entry name" value="Ferrdict_sens_TM"/>
</dbReference>
<dbReference type="EMBL" id="JAOCDZ010000017">
    <property type="protein sequence ID" value="MDH0738499.1"/>
    <property type="molecule type" value="Genomic_DNA"/>
</dbReference>
<organism evidence="3 4">
    <name type="scientific">Achromobacter spanius</name>
    <dbReference type="NCBI Taxonomy" id="217203"/>
    <lineage>
        <taxon>Bacteria</taxon>
        <taxon>Pseudomonadati</taxon>
        <taxon>Pseudomonadota</taxon>
        <taxon>Betaproteobacteria</taxon>
        <taxon>Burkholderiales</taxon>
        <taxon>Alcaligenaceae</taxon>
        <taxon>Achromobacter</taxon>
    </lineage>
</organism>
<feature type="domain" description="FecR N-terminal" evidence="2">
    <location>
        <begin position="13"/>
        <end position="54"/>
    </location>
</feature>
<dbReference type="PANTHER" id="PTHR30273">
    <property type="entry name" value="PERIPLASMIC SIGNAL SENSOR AND SIGMA FACTOR ACTIVATOR FECR-RELATED"/>
    <property type="match status" value="1"/>
</dbReference>
<evidence type="ECO:0000313" key="4">
    <source>
        <dbReference type="Proteomes" id="UP001161094"/>
    </source>
</evidence>
<evidence type="ECO:0000313" key="3">
    <source>
        <dbReference type="EMBL" id="MDH0738499.1"/>
    </source>
</evidence>
<dbReference type="Pfam" id="PF16220">
    <property type="entry name" value="DUF4880"/>
    <property type="match status" value="1"/>
</dbReference>
<evidence type="ECO:0000259" key="2">
    <source>
        <dbReference type="Pfam" id="PF16220"/>
    </source>
</evidence>
<name>A0AA42LS78_9BURK</name>
<protein>
    <submittedName>
        <fullName evidence="3">FecR domain-containing protein</fullName>
    </submittedName>
</protein>
<feature type="domain" description="FecR protein" evidence="1">
    <location>
        <begin position="105"/>
        <end position="199"/>
    </location>
</feature>
<dbReference type="InterPro" id="IPR006860">
    <property type="entry name" value="FecR"/>
</dbReference>
<accession>A0AA42LS78</accession>
<dbReference type="InterPro" id="IPR032623">
    <property type="entry name" value="FecR_N"/>
</dbReference>
<sequence>MNAPPVPDALLAEAAGWMARLQDAPDDPASLQALSSWIARSPAHAQAWARAERVLGTFGQVPQPMRAHALKGLAKPDRRRLAAGLLGLTVAGPVAYWAWRATQADLESATGQIRQATLADGTRMTLDTGTQVDVRYSASQRLLSLRAGRIFVATASDAHLPARPFLVQTPMGSVQAIGTQFTVSLEQDDALVAVYEGAVDVRPNDGGGQIVRAGRQARFNAAMTQPDTTLLESSPAWTSGILTADNMRLADWTRAMARYRPGFLHCAGEVANLRVYGSFSLRDTDASLALLARTLPVRVATRTRYWVQIQARGA</sequence>
<reference evidence="3" key="1">
    <citation type="submission" date="2022-09" db="EMBL/GenBank/DDBJ databases">
        <title>Intensive care unit water sources are persistently colonized with multi-drug resistant bacteria and are the site of extensive horizontal gene transfer of antibiotic resistance genes.</title>
        <authorList>
            <person name="Diorio-Toth L."/>
        </authorList>
    </citation>
    <scope>NUCLEOTIDE SEQUENCE</scope>
    <source>
        <strain evidence="3">GD03843</strain>
    </source>
</reference>
<dbReference type="PIRSF" id="PIRSF018266">
    <property type="entry name" value="FecR"/>
    <property type="match status" value="1"/>
</dbReference>
<dbReference type="AlphaFoldDB" id="A0AA42LS78"/>
<gene>
    <name evidence="3" type="ORF">N5D93_21945</name>
</gene>
<dbReference type="RefSeq" id="WP_279996536.1">
    <property type="nucleotide sequence ID" value="NZ_JAOCDZ010000017.1"/>
</dbReference>
<comment type="caution">
    <text evidence="3">The sequence shown here is derived from an EMBL/GenBank/DDBJ whole genome shotgun (WGS) entry which is preliminary data.</text>
</comment>
<dbReference type="PANTHER" id="PTHR30273:SF2">
    <property type="entry name" value="PROTEIN FECR"/>
    <property type="match status" value="1"/>
</dbReference>
<dbReference type="Gene3D" id="2.60.120.1440">
    <property type="match status" value="1"/>
</dbReference>
<proteinExistence type="predicted"/>
<dbReference type="Proteomes" id="UP001161094">
    <property type="component" value="Unassembled WGS sequence"/>
</dbReference>
<dbReference type="Pfam" id="PF04773">
    <property type="entry name" value="FecR"/>
    <property type="match status" value="1"/>
</dbReference>